<dbReference type="AlphaFoldDB" id="A0A7W7LL87"/>
<evidence type="ECO:0000313" key="2">
    <source>
        <dbReference type="Proteomes" id="UP000556084"/>
    </source>
</evidence>
<dbReference type="EMBL" id="JACHJH010000001">
    <property type="protein sequence ID" value="MBB4891877.1"/>
    <property type="molecule type" value="Genomic_DNA"/>
</dbReference>
<name>A0A7W7LL87_9ACTN</name>
<protein>
    <submittedName>
        <fullName evidence="1">Uncharacterized protein</fullName>
    </submittedName>
</protein>
<gene>
    <name evidence="1" type="ORF">FHS39_000877</name>
</gene>
<evidence type="ECO:0000313" key="1">
    <source>
        <dbReference type="EMBL" id="MBB4891877.1"/>
    </source>
</evidence>
<keyword evidence="2" id="KW-1185">Reference proteome</keyword>
<accession>A0A7W7LL87</accession>
<sequence>MNGSKGIWELNIGVNSNRIIHFLFKCVKG</sequence>
<comment type="caution">
    <text evidence="1">The sequence shown here is derived from an EMBL/GenBank/DDBJ whole genome shotgun (WGS) entry which is preliminary data.</text>
</comment>
<dbReference type="Proteomes" id="UP000556084">
    <property type="component" value="Unassembled WGS sequence"/>
</dbReference>
<reference evidence="1 2" key="1">
    <citation type="submission" date="2020-08" db="EMBL/GenBank/DDBJ databases">
        <title>Genomic Encyclopedia of Type Strains, Phase III (KMG-III): the genomes of soil and plant-associated and newly described type strains.</title>
        <authorList>
            <person name="Whitman W."/>
        </authorList>
    </citation>
    <scope>NUCLEOTIDE SEQUENCE [LARGE SCALE GENOMIC DNA]</scope>
    <source>
        <strain evidence="1 2">CECT 3266</strain>
    </source>
</reference>
<proteinExistence type="predicted"/>
<organism evidence="1 2">
    <name type="scientific">Streptomyces olivoverticillatus</name>
    <dbReference type="NCBI Taxonomy" id="66427"/>
    <lineage>
        <taxon>Bacteria</taxon>
        <taxon>Bacillati</taxon>
        <taxon>Actinomycetota</taxon>
        <taxon>Actinomycetes</taxon>
        <taxon>Kitasatosporales</taxon>
        <taxon>Streptomycetaceae</taxon>
        <taxon>Streptomyces</taxon>
    </lineage>
</organism>